<name>A0A1Y5HFA1_OLEAN</name>
<dbReference type="EMBL" id="MABE01000673">
    <property type="protein sequence ID" value="OUS35931.1"/>
    <property type="molecule type" value="Genomic_DNA"/>
</dbReference>
<organism evidence="2 3">
    <name type="scientific">Oleispira antarctica</name>
    <dbReference type="NCBI Taxonomy" id="188908"/>
    <lineage>
        <taxon>Bacteria</taxon>
        <taxon>Pseudomonadati</taxon>
        <taxon>Pseudomonadota</taxon>
        <taxon>Gammaproteobacteria</taxon>
        <taxon>Oceanospirillales</taxon>
        <taxon>Oceanospirillaceae</taxon>
        <taxon>Oleispira</taxon>
    </lineage>
</organism>
<feature type="compositionally biased region" description="Acidic residues" evidence="1">
    <location>
        <begin position="272"/>
        <end position="290"/>
    </location>
</feature>
<evidence type="ECO:0000313" key="2">
    <source>
        <dbReference type="EMBL" id="OUS35931.1"/>
    </source>
</evidence>
<feature type="region of interest" description="Disordered" evidence="1">
    <location>
        <begin position="263"/>
        <end position="290"/>
    </location>
</feature>
<dbReference type="AlphaFoldDB" id="A0A1Y5HFA1"/>
<comment type="caution">
    <text evidence="2">The sequence shown here is derived from an EMBL/GenBank/DDBJ whole genome shotgun (WGS) entry which is preliminary data.</text>
</comment>
<proteinExistence type="predicted"/>
<sequence length="290" mass="31328">MSLVYSYRNYLQVFFVSLFLVLITGCIGEDKDDDQPAPTNSDGDVVDNTSLTLNGFWNGGFEQAETLRMLIFNGDVYGLDEDKAFFGTVESPSEEEVDFTLTSYPFSYDDAANFEFVADGVATVYTINGLLATNTSLVGDFETDASEFGALMLANDSTYSTNSSLTSLIGKWTTTDLEMNITSRGRFHGVNNGTDKDCSFEGQIDLINSANSLLAITLNRRNCDDFNGDSTGFVAINVDGELELYSKMGSALLFMKFTAPAAAGGTTPDTEAPTEGEAEEPVVEEAAEEG</sequence>
<accession>A0A1Y5HFA1</accession>
<evidence type="ECO:0000313" key="3">
    <source>
        <dbReference type="Proteomes" id="UP000227088"/>
    </source>
</evidence>
<protein>
    <submittedName>
        <fullName evidence="2">Uncharacterized protein</fullName>
    </submittedName>
</protein>
<dbReference type="Proteomes" id="UP000227088">
    <property type="component" value="Unassembled WGS sequence"/>
</dbReference>
<gene>
    <name evidence="2" type="ORF">A9R00_11800</name>
</gene>
<reference evidence="3" key="1">
    <citation type="journal article" date="2017" name="Proc. Natl. Acad. Sci. U.S.A.">
        <title>Simulation of Deepwater Horizon oil plume reveals substrate specialization within a complex community of hydrocarbon degraders.</title>
        <authorList>
            <person name="Hu P."/>
            <person name="Dubinsky E.A."/>
            <person name="Probst A.J."/>
            <person name="Wang J."/>
            <person name="Sieber C.M.K."/>
            <person name="Tom L.M."/>
            <person name="Gardinali P."/>
            <person name="Banfield J.F."/>
            <person name="Atlas R.M."/>
            <person name="Andersen G.L."/>
        </authorList>
    </citation>
    <scope>NUCLEOTIDE SEQUENCE [LARGE SCALE GENOMIC DNA]</scope>
</reference>
<evidence type="ECO:0000256" key="1">
    <source>
        <dbReference type="SAM" id="MobiDB-lite"/>
    </source>
</evidence>